<reference evidence="1" key="1">
    <citation type="submission" date="2020-05" db="EMBL/GenBank/DDBJ databases">
        <authorList>
            <person name="Chiriac C."/>
            <person name="Salcher M."/>
            <person name="Ghai R."/>
            <person name="Kavagutti S V."/>
        </authorList>
    </citation>
    <scope>NUCLEOTIDE SEQUENCE</scope>
</reference>
<accession>A0A6J7QCP3</accession>
<proteinExistence type="predicted"/>
<dbReference type="EMBL" id="CAFBPF010000109">
    <property type="protein sequence ID" value="CAB5014811.1"/>
    <property type="molecule type" value="Genomic_DNA"/>
</dbReference>
<name>A0A6J7QCP3_9ZZZZ</name>
<gene>
    <name evidence="1" type="ORF">UFOPK4071_00914</name>
</gene>
<organism evidence="1">
    <name type="scientific">freshwater metagenome</name>
    <dbReference type="NCBI Taxonomy" id="449393"/>
    <lineage>
        <taxon>unclassified sequences</taxon>
        <taxon>metagenomes</taxon>
        <taxon>ecological metagenomes</taxon>
    </lineage>
</organism>
<sequence>MDLENIDALTECGERHHDLAVEAARAKKRWVKYIRAVGGRHHDDALGGLKPVHLGEHLVEGLLALVMTSADTGTALAAD</sequence>
<dbReference type="AlphaFoldDB" id="A0A6J7QCP3"/>
<evidence type="ECO:0000313" key="1">
    <source>
        <dbReference type="EMBL" id="CAB5014811.1"/>
    </source>
</evidence>
<protein>
    <submittedName>
        <fullName evidence="1">Unannotated protein</fullName>
    </submittedName>
</protein>